<evidence type="ECO:0000313" key="3">
    <source>
        <dbReference type="Proteomes" id="UP000291338"/>
    </source>
</evidence>
<dbReference type="EMBL" id="PPSX01000063">
    <property type="protein sequence ID" value="RZQ52176.1"/>
    <property type="molecule type" value="Genomic_DNA"/>
</dbReference>
<dbReference type="Proteomes" id="UP000291338">
    <property type="component" value="Unassembled WGS sequence"/>
</dbReference>
<evidence type="ECO:0000313" key="2">
    <source>
        <dbReference type="EMBL" id="RZQ52176.1"/>
    </source>
</evidence>
<comment type="caution">
    <text evidence="2">The sequence shown here is derived from an EMBL/GenBank/DDBJ whole genome shotgun (WGS) entry which is preliminary data.</text>
</comment>
<protein>
    <recommendedName>
        <fullName evidence="1">Large polyvalent protein-associated domain-containing protein</fullName>
    </recommendedName>
</protein>
<dbReference type="Pfam" id="PF18796">
    <property type="entry name" value="LPD1"/>
    <property type="match status" value="1"/>
</dbReference>
<reference evidence="2 3" key="1">
    <citation type="submission" date="2018-01" db="EMBL/GenBank/DDBJ databases">
        <title>Co-occurrence of chitin degradation, pigmentation and bioactivity in marine Pseudoalteromonas.</title>
        <authorList>
            <person name="Paulsen S."/>
            <person name="Gram L."/>
            <person name="Machado H."/>
        </authorList>
    </citation>
    <scope>NUCLEOTIDE SEQUENCE [LARGE SCALE GENOMIC DNA]</scope>
    <source>
        <strain evidence="2 3">S3898</strain>
    </source>
</reference>
<gene>
    <name evidence="2" type="ORF">C1E23_15555</name>
</gene>
<evidence type="ECO:0000259" key="1">
    <source>
        <dbReference type="Pfam" id="PF18796"/>
    </source>
</evidence>
<feature type="domain" description="Large polyvalent protein-associated" evidence="1">
    <location>
        <begin position="184"/>
        <end position="257"/>
    </location>
</feature>
<name>A0A4Q7ILK5_9GAMM</name>
<organism evidence="2 3">
    <name type="scientific">Pseudoalteromonas phenolica</name>
    <dbReference type="NCBI Taxonomy" id="161398"/>
    <lineage>
        <taxon>Bacteria</taxon>
        <taxon>Pseudomonadati</taxon>
        <taxon>Pseudomonadota</taxon>
        <taxon>Gammaproteobacteria</taxon>
        <taxon>Alteromonadales</taxon>
        <taxon>Pseudoalteromonadaceae</taxon>
        <taxon>Pseudoalteromonas</taxon>
    </lineage>
</organism>
<dbReference type="InterPro" id="IPR041047">
    <property type="entry name" value="LPD1"/>
</dbReference>
<dbReference type="AlphaFoldDB" id="A0A4Q7ILK5"/>
<accession>A0A4Q7ILK5</accession>
<proteinExistence type="predicted"/>
<dbReference type="NCBIfam" id="NF041907">
    <property type="entry name" value="CLCA_X"/>
    <property type="match status" value="1"/>
</dbReference>
<sequence length="260" mass="29777">MTMARLTNEFYRQGPDYRFGDQVLFEEIKHTFGFKTITVGAWVNKEERLIAANLIYDSLADLTQILNIPPEVIGLRNSLSLSFGSGGQKGVQAHYDSNGKILALAKNAGAGALAHEWWHAFDHYICKFLYPNSQYFDFASVKWLTEESYYPHPLNDELSNFYKHCFLDETGKQESTFFKKSIMLDKTYQQNYFSRPQEMTARAFESCIGHHTEITNHYLVSGVKKSQLAQQGGFPDKALRTQLQSSIYHYFNALGAALHR</sequence>